<evidence type="ECO:0000259" key="1">
    <source>
        <dbReference type="Pfam" id="PF03417"/>
    </source>
</evidence>
<protein>
    <submittedName>
        <fullName evidence="2">Acyl-CoA--6-aminopenicillanic acid acyl-transferase</fullName>
    </submittedName>
</protein>
<feature type="domain" description="Peptidase C45 hydrolase" evidence="1">
    <location>
        <begin position="139"/>
        <end position="340"/>
    </location>
</feature>
<dbReference type="InterPro" id="IPR005079">
    <property type="entry name" value="Peptidase_C45_hydrolase"/>
</dbReference>
<gene>
    <name evidence="2" type="ORF">C6Y45_05895</name>
</gene>
<dbReference type="PANTHER" id="PTHR34180">
    <property type="entry name" value="PEPTIDASE C45"/>
    <property type="match status" value="1"/>
</dbReference>
<name>A0A2T4U840_9BACI</name>
<dbReference type="Gene3D" id="3.60.60.10">
    <property type="entry name" value="Penicillin V Acylase, Chain A"/>
    <property type="match status" value="1"/>
</dbReference>
<dbReference type="InterPro" id="IPR047794">
    <property type="entry name" value="C45_proenzyme-like"/>
</dbReference>
<dbReference type="CDD" id="cd01935">
    <property type="entry name" value="Ntn_CGH_like"/>
    <property type="match status" value="1"/>
</dbReference>
<dbReference type="NCBIfam" id="NF040521">
    <property type="entry name" value="C45_proenzyme"/>
    <property type="match status" value="1"/>
</dbReference>
<keyword evidence="2" id="KW-0808">Transferase</keyword>
<dbReference type="AlphaFoldDB" id="A0A2T4U840"/>
<dbReference type="InterPro" id="IPR047801">
    <property type="entry name" value="Peptidase_C45"/>
</dbReference>
<dbReference type="SUPFAM" id="SSF56235">
    <property type="entry name" value="N-terminal nucleophile aminohydrolases (Ntn hydrolases)"/>
    <property type="match status" value="1"/>
</dbReference>
<dbReference type="InterPro" id="IPR029055">
    <property type="entry name" value="Ntn_hydrolases_N"/>
</dbReference>
<proteinExistence type="predicted"/>
<keyword evidence="3" id="KW-1185">Reference proteome</keyword>
<organism evidence="2 3">
    <name type="scientific">Alkalicoccus saliphilus</name>
    <dbReference type="NCBI Taxonomy" id="200989"/>
    <lineage>
        <taxon>Bacteria</taxon>
        <taxon>Bacillati</taxon>
        <taxon>Bacillota</taxon>
        <taxon>Bacilli</taxon>
        <taxon>Bacillales</taxon>
        <taxon>Bacillaceae</taxon>
        <taxon>Alkalicoccus</taxon>
    </lineage>
</organism>
<comment type="caution">
    <text evidence="2">The sequence shown here is derived from an EMBL/GenBank/DDBJ whole genome shotgun (WGS) entry which is preliminary data.</text>
</comment>
<reference evidence="2 3" key="1">
    <citation type="submission" date="2018-03" db="EMBL/GenBank/DDBJ databases">
        <title>Alkalicoccus saliphilus sp. nov., isolated from a mineral pool.</title>
        <authorList>
            <person name="Zhao B."/>
        </authorList>
    </citation>
    <scope>NUCLEOTIDE SEQUENCE [LARGE SCALE GENOMIC DNA]</scope>
    <source>
        <strain evidence="2 3">6AG</strain>
    </source>
</reference>
<sequence>MSRLYRNKNIIMLGQVNCMLSSISSFREYTRKKVTGMDVGIMAIEARGDAYEFGRKQAEALQETPLFNRHLKRRKKSIRRYSTDVQETEKWVKSLSPALWEEMHGLAEGLEWRLWDIIHEYGGYQQSWKKSGCSALMKNGIYGRNYDYHPKTYDGRFVLWQPEKGYAHIGFAQRIIGRMDGMNEHGLALGYHFVNRISPEDGFICCSIARFILDSCRNVQEASELLQELPHRHSFNYSMTDARGTSAVVEGSAKGAVILNNDEGVCTNHFRSADKLKENRHKIIESTARMEKLVKYRKQSENAGDIYRILNDLDKGIAKTDYGNWSGTIHSAVYDTRSLRVLAGIGPDAKPAAVSFSDWLKGERFRIKKLRGRISHTEEAGHLESAREEKIK</sequence>
<dbReference type="EMBL" id="PZJJ01000006">
    <property type="protein sequence ID" value="PTL39571.1"/>
    <property type="molecule type" value="Genomic_DNA"/>
</dbReference>
<accession>A0A2T4U840</accession>
<dbReference type="Pfam" id="PF03417">
    <property type="entry name" value="AAT"/>
    <property type="match status" value="1"/>
</dbReference>
<evidence type="ECO:0000313" key="3">
    <source>
        <dbReference type="Proteomes" id="UP000240509"/>
    </source>
</evidence>
<dbReference type="PANTHER" id="PTHR34180:SF1">
    <property type="entry name" value="BETA-ALANYL-DOPAMINE_CARCININE HYDROLASE"/>
    <property type="match status" value="1"/>
</dbReference>
<dbReference type="GO" id="GO:0016740">
    <property type="term" value="F:transferase activity"/>
    <property type="evidence" value="ECO:0007669"/>
    <property type="project" value="UniProtKB-KW"/>
</dbReference>
<evidence type="ECO:0000313" key="2">
    <source>
        <dbReference type="EMBL" id="PTL39571.1"/>
    </source>
</evidence>
<dbReference type="Proteomes" id="UP000240509">
    <property type="component" value="Unassembled WGS sequence"/>
</dbReference>